<dbReference type="Pfam" id="PF13154">
    <property type="entry name" value="DUF3991"/>
    <property type="match status" value="1"/>
</dbReference>
<reference evidence="2 3" key="1">
    <citation type="submission" date="2016-01" db="EMBL/GenBank/DDBJ databases">
        <title>Genome sequence of Clostridium neopropionicum X4, DSM-3847.</title>
        <authorList>
            <person name="Poehlein A."/>
            <person name="Beck M.H."/>
            <person name="Bengelsdorf F.R."/>
            <person name="Daniel R."/>
            <person name="Duerre P."/>
        </authorList>
    </citation>
    <scope>NUCLEOTIDE SEQUENCE [LARGE SCALE GENOMIC DNA]</scope>
    <source>
        <strain evidence="2 3">DSM-3847</strain>
    </source>
</reference>
<dbReference type="AlphaFoldDB" id="A0A136WGB7"/>
<evidence type="ECO:0000313" key="3">
    <source>
        <dbReference type="Proteomes" id="UP000070539"/>
    </source>
</evidence>
<evidence type="ECO:0000259" key="1">
    <source>
        <dbReference type="Pfam" id="PF13154"/>
    </source>
</evidence>
<evidence type="ECO:0000313" key="2">
    <source>
        <dbReference type="EMBL" id="KXL53606.1"/>
    </source>
</evidence>
<proteinExistence type="predicted"/>
<gene>
    <name evidence="2" type="primary">dnaG_2</name>
    <name evidence="2" type="ORF">CLNEO_08320</name>
</gene>
<dbReference type="Gene3D" id="3.40.1360.10">
    <property type="match status" value="1"/>
</dbReference>
<dbReference type="SUPFAM" id="SSF57783">
    <property type="entry name" value="Zinc beta-ribbon"/>
    <property type="match status" value="1"/>
</dbReference>
<dbReference type="SUPFAM" id="SSF56731">
    <property type="entry name" value="DNA primase core"/>
    <property type="match status" value="1"/>
</dbReference>
<dbReference type="EMBL" id="LRVM01000002">
    <property type="protein sequence ID" value="KXL53606.1"/>
    <property type="molecule type" value="Genomic_DNA"/>
</dbReference>
<accession>A0A136WGB7</accession>
<dbReference type="PATRIC" id="fig|36847.3.peg.984"/>
<dbReference type="Pfam" id="PF13155">
    <property type="entry name" value="Toprim_2"/>
    <property type="match status" value="1"/>
</dbReference>
<dbReference type="STRING" id="36847.CLNEO_08320"/>
<dbReference type="Proteomes" id="UP000070539">
    <property type="component" value="Unassembled WGS sequence"/>
</dbReference>
<dbReference type="OrthoDB" id="9802530at2"/>
<organism evidence="2 3">
    <name type="scientific">Anaerotignum neopropionicum</name>
    <dbReference type="NCBI Taxonomy" id="36847"/>
    <lineage>
        <taxon>Bacteria</taxon>
        <taxon>Bacillati</taxon>
        <taxon>Bacillota</taxon>
        <taxon>Clostridia</taxon>
        <taxon>Lachnospirales</taxon>
        <taxon>Anaerotignaceae</taxon>
        <taxon>Anaerotignum</taxon>
    </lineage>
</organism>
<name>A0A136WGB7_9FIRM</name>
<dbReference type="InterPro" id="IPR025054">
    <property type="entry name" value="DUF3991"/>
</dbReference>
<protein>
    <submittedName>
        <fullName evidence="2">DNA primase</fullName>
    </submittedName>
</protein>
<feature type="domain" description="DUF3991" evidence="1">
    <location>
        <begin position="120"/>
        <end position="200"/>
    </location>
</feature>
<comment type="caution">
    <text evidence="2">The sequence shown here is derived from an EMBL/GenBank/DDBJ whole genome shotgun (WGS) entry which is preliminary data.</text>
</comment>
<sequence>MSTYIHFTEEQKLRANEVDLVEFLQRQGEKLLPSGREKRIASDHSITVRGNEWYDHALEQGGLAIDFVQNFYGLSFPEAVTKLLSGEQGELYSKAKKRKQIKRKPFVLPPKNSDMRRVFAYLIKNRHIDRDVVSFFAKQKLLYESCEQSANKTKEYHNAVFVGYDENGVSCHAHKRGIYSHGNGFKGNIESGNPGYSFHYTGISNRLYVFEAPIDMLSFITIYKNIHWQEHSYVALCGVSEQAMLKILEINSNLNHVLLCLDHDAAGIEASEKFQDLLSKKGIKCSRLLSKCKDWNEDIKESFNLSAIPSEEHPQYIIRDEVCSEIQKYIIEIDKNDISPSKLNTLFKKCNTDDTEQMVENLKQLSALSLCLASNEYRQMGYPSETDKLLTGLHDGFKAYENRSKLNNRLLDIQKELEQVGKQQDVICENDKKDIARRYETIAGHCLKTIITIVMQQQKQEQKQLMMMS</sequence>
<keyword evidence="3" id="KW-1185">Reference proteome</keyword>